<dbReference type="Proteomes" id="UP000466388">
    <property type="component" value="Unassembled WGS sequence"/>
</dbReference>
<dbReference type="PANTHER" id="PTHR37293:SF6">
    <property type="entry name" value="DNA REPLICATION PROTEIN DNAD"/>
    <property type="match status" value="1"/>
</dbReference>
<gene>
    <name evidence="5" type="ORF">GM612_00540</name>
</gene>
<feature type="domain" description="DnaD N-terminal" evidence="4">
    <location>
        <begin position="17"/>
        <end position="114"/>
    </location>
</feature>
<keyword evidence="6" id="KW-1185">Reference proteome</keyword>
<proteinExistence type="inferred from homology"/>
<dbReference type="PANTHER" id="PTHR37293">
    <property type="entry name" value="PHAGE REPLICATION PROTEIN-RELATED"/>
    <property type="match status" value="1"/>
</dbReference>
<sequence length="242" mass="27988">MDSFAADLLKTGNTTVATLLVQHYRELGMSNTEFLIYLQIKSYTDRGVSFPQTDTIAKAIGLSNNQIFQELHTMIAKHLMQINTVQKPGQLARDSYDFTQLYEKLAQFVKTAKTEAVTEETDNARETIFNQIEQEFGRPLSPIELETISQWLDEDHYQPEIIRLALRETVLSQAFSLKYMDRILLTWQKKHLTTPEQIQKDRNQRQQSQADHSQAVKKKKTNDLPDIPMFKIGEDSQQHPSK</sequence>
<evidence type="ECO:0000259" key="4">
    <source>
        <dbReference type="Pfam" id="PF21984"/>
    </source>
</evidence>
<accession>A0A7X2XTA4</accession>
<dbReference type="Gene3D" id="1.10.10.10">
    <property type="entry name" value="Winged helix-like DNA-binding domain superfamily/Winged helix DNA-binding domain"/>
    <property type="match status" value="1"/>
</dbReference>
<feature type="region of interest" description="Disordered" evidence="2">
    <location>
        <begin position="196"/>
        <end position="242"/>
    </location>
</feature>
<dbReference type="AlphaFoldDB" id="A0A7X2XTA4"/>
<feature type="domain" description="DnaB/C C-terminal" evidence="3">
    <location>
        <begin position="129"/>
        <end position="201"/>
    </location>
</feature>
<evidence type="ECO:0000313" key="6">
    <source>
        <dbReference type="Proteomes" id="UP000466388"/>
    </source>
</evidence>
<feature type="compositionally biased region" description="Basic and acidic residues" evidence="2">
    <location>
        <begin position="232"/>
        <end position="242"/>
    </location>
</feature>
<comment type="caution">
    <text evidence="5">The sequence shown here is derived from an EMBL/GenBank/DDBJ whole genome shotgun (WGS) entry which is preliminary data.</text>
</comment>
<dbReference type="Pfam" id="PF07261">
    <property type="entry name" value="DnaB_2"/>
    <property type="match status" value="1"/>
</dbReference>
<dbReference type="EMBL" id="WNJO01000001">
    <property type="protein sequence ID" value="MTV81140.1"/>
    <property type="molecule type" value="Genomic_DNA"/>
</dbReference>
<dbReference type="NCBIfam" id="TIGR01446">
    <property type="entry name" value="DnaD_dom"/>
    <property type="match status" value="1"/>
</dbReference>
<comment type="similarity">
    <text evidence="1">Belongs to the DnaB/DnaD family.</text>
</comment>
<dbReference type="Pfam" id="PF21984">
    <property type="entry name" value="DnaD_N"/>
    <property type="match status" value="1"/>
</dbReference>
<evidence type="ECO:0000256" key="2">
    <source>
        <dbReference type="SAM" id="MobiDB-lite"/>
    </source>
</evidence>
<evidence type="ECO:0000259" key="3">
    <source>
        <dbReference type="Pfam" id="PF07261"/>
    </source>
</evidence>
<dbReference type="InterPro" id="IPR053843">
    <property type="entry name" value="DnaD_N"/>
</dbReference>
<evidence type="ECO:0000313" key="5">
    <source>
        <dbReference type="EMBL" id="MTV81140.1"/>
    </source>
</evidence>
<protein>
    <submittedName>
        <fullName evidence="5">DnaD domain protein</fullName>
    </submittedName>
</protein>
<dbReference type="InterPro" id="IPR036388">
    <property type="entry name" value="WH-like_DNA-bd_sf"/>
</dbReference>
<organism evidence="5 6">
    <name type="scientific">Secundilactobacillus folii</name>
    <dbReference type="NCBI Taxonomy" id="2678357"/>
    <lineage>
        <taxon>Bacteria</taxon>
        <taxon>Bacillati</taxon>
        <taxon>Bacillota</taxon>
        <taxon>Bacilli</taxon>
        <taxon>Lactobacillales</taxon>
        <taxon>Lactobacillaceae</taxon>
        <taxon>Secundilactobacillus</taxon>
    </lineage>
</organism>
<name>A0A7X2XTA4_9LACO</name>
<dbReference type="RefSeq" id="WP_155430432.1">
    <property type="nucleotide sequence ID" value="NZ_WNJO01000001.1"/>
</dbReference>
<dbReference type="SUPFAM" id="SSF158499">
    <property type="entry name" value="DnaD domain-like"/>
    <property type="match status" value="1"/>
</dbReference>
<reference evidence="5 6" key="1">
    <citation type="submission" date="2019-11" db="EMBL/GenBank/DDBJ databases">
        <title>Lactobacillus sp. nov. CRM56-3, isolated from fermented tea leaves.</title>
        <authorList>
            <person name="Phuengjayaem S."/>
            <person name="Tanasupawat S."/>
        </authorList>
    </citation>
    <scope>NUCLEOTIDE SEQUENCE [LARGE SCALE GENOMIC DNA]</scope>
    <source>
        <strain evidence="5 6">CRM56-3</strain>
    </source>
</reference>
<dbReference type="InterPro" id="IPR053162">
    <property type="entry name" value="DnaD"/>
</dbReference>
<dbReference type="Gene3D" id="1.10.10.630">
    <property type="entry name" value="DnaD domain-like"/>
    <property type="match status" value="1"/>
</dbReference>
<evidence type="ECO:0000256" key="1">
    <source>
        <dbReference type="ARBA" id="ARBA00093462"/>
    </source>
</evidence>
<dbReference type="InterPro" id="IPR006343">
    <property type="entry name" value="DnaB/C_C"/>
</dbReference>
<dbReference type="InterPro" id="IPR034829">
    <property type="entry name" value="DnaD-like_sf"/>
</dbReference>